<dbReference type="Proteomes" id="UP000185494">
    <property type="component" value="Chromosome 1"/>
</dbReference>
<dbReference type="PANTHER" id="PTHR33303:SF2">
    <property type="entry name" value="COA-BINDING DOMAIN-CONTAINING PROTEIN"/>
    <property type="match status" value="1"/>
</dbReference>
<dbReference type="KEGG" id="rgi:RGI145_11785"/>
<dbReference type="SUPFAM" id="SSF51735">
    <property type="entry name" value="NAD(P)-binding Rossmann-fold domains"/>
    <property type="match status" value="1"/>
</dbReference>
<dbReference type="STRING" id="257708.RGI145_11785"/>
<dbReference type="InterPro" id="IPR003781">
    <property type="entry name" value="CoA-bd"/>
</dbReference>
<protein>
    <submittedName>
        <fullName evidence="2">CoA-binding protein</fullName>
    </submittedName>
</protein>
<dbReference type="AlphaFoldDB" id="A0A1L7AFZ6"/>
<name>A0A1L7AFZ6_9PROT</name>
<dbReference type="EMBL" id="CP015583">
    <property type="protein sequence ID" value="APT57682.1"/>
    <property type="molecule type" value="Genomic_DNA"/>
</dbReference>
<reference evidence="2" key="1">
    <citation type="submission" date="2016-05" db="EMBL/GenBank/DDBJ databases">
        <title>Complete Genome and Methylome Analysis of Psychrotrophic Bacterial Isolates from Antarctic Lake Untersee.</title>
        <authorList>
            <person name="Fomenkov A."/>
            <person name="Akimov V.N."/>
            <person name="Vasilyeva L.V."/>
            <person name="Andersen D."/>
            <person name="Vincze T."/>
            <person name="Roberts R.J."/>
        </authorList>
    </citation>
    <scope>NUCLEOTIDE SEQUENCE [LARGE SCALE GENOMIC DNA]</scope>
    <source>
        <strain evidence="2">U14-5</strain>
    </source>
</reference>
<organism evidence="2">
    <name type="scientific">Roseomonas gilardii</name>
    <dbReference type="NCBI Taxonomy" id="257708"/>
    <lineage>
        <taxon>Bacteria</taxon>
        <taxon>Pseudomonadati</taxon>
        <taxon>Pseudomonadota</taxon>
        <taxon>Alphaproteobacteria</taxon>
        <taxon>Acetobacterales</taxon>
        <taxon>Roseomonadaceae</taxon>
        <taxon>Roseomonas</taxon>
    </lineage>
</organism>
<dbReference type="InterPro" id="IPR036291">
    <property type="entry name" value="NAD(P)-bd_dom_sf"/>
</dbReference>
<dbReference type="Gene3D" id="3.40.50.720">
    <property type="entry name" value="NAD(P)-binding Rossmann-like Domain"/>
    <property type="match status" value="1"/>
</dbReference>
<feature type="domain" description="CoA-binding" evidence="1">
    <location>
        <begin position="15"/>
        <end position="108"/>
    </location>
</feature>
<dbReference type="PANTHER" id="PTHR33303">
    <property type="entry name" value="CYTOPLASMIC PROTEIN-RELATED"/>
    <property type="match status" value="1"/>
</dbReference>
<dbReference type="SMART" id="SM00881">
    <property type="entry name" value="CoA_binding"/>
    <property type="match status" value="1"/>
</dbReference>
<accession>A0A1L7AFZ6</accession>
<evidence type="ECO:0000259" key="1">
    <source>
        <dbReference type="SMART" id="SM00881"/>
    </source>
</evidence>
<dbReference type="eggNOG" id="COG1832">
    <property type="taxonomic scope" value="Bacteria"/>
</dbReference>
<proteinExistence type="predicted"/>
<evidence type="ECO:0000313" key="2">
    <source>
        <dbReference type="EMBL" id="APT57682.1"/>
    </source>
</evidence>
<dbReference type="Pfam" id="PF13380">
    <property type="entry name" value="CoA_binding_2"/>
    <property type="match status" value="1"/>
</dbReference>
<sequence>MGVDGMSDEAVRDLLLRTRRIAVVGASDRPGRPSNGVFRFLLDRGYDAVPVNPLLAGRALHGVASVAGLEEAGPLDLVDVFRRSEDAGAVVDESIRLGARAVWLQLGVVDQAAAERARAAGVICVMDRCPAIEWGRLGLPPRVSGAAPG</sequence>
<gene>
    <name evidence="2" type="ORF">RGI145_11785</name>
</gene>